<dbReference type="InterPro" id="IPR013784">
    <property type="entry name" value="Carb-bd-like_fold"/>
</dbReference>
<sequence length="192" mass="22092">MFRASSSSLLCGNNVTFTICYNTQPGENVYIVGNHPQIGEWQFSRAKRMTWNNGNIWDINIGFPNDVLVQYKYFVHNEYTSSSRWENIENREILVDNDDMIFEDSWETRRAIAPIAPNTTTTTTFNVVISKQMHDQQQLPLEPQQQHHGIKSEKGLLAFDRSDNDTQPHKFLSPDTPTLTSSNPKRLSGQLE</sequence>
<organism evidence="3 4">
    <name type="scientific">Tieghemostelium lacteum</name>
    <name type="common">Slime mold</name>
    <name type="synonym">Dictyostelium lacteum</name>
    <dbReference type="NCBI Taxonomy" id="361077"/>
    <lineage>
        <taxon>Eukaryota</taxon>
        <taxon>Amoebozoa</taxon>
        <taxon>Evosea</taxon>
        <taxon>Eumycetozoa</taxon>
        <taxon>Dictyostelia</taxon>
        <taxon>Dictyosteliales</taxon>
        <taxon>Raperosteliaceae</taxon>
        <taxon>Tieghemostelium</taxon>
    </lineage>
</organism>
<evidence type="ECO:0000259" key="2">
    <source>
        <dbReference type="PROSITE" id="PS51166"/>
    </source>
</evidence>
<dbReference type="Pfam" id="PF00686">
    <property type="entry name" value="CBM_20"/>
    <property type="match status" value="1"/>
</dbReference>
<dbReference type="InParanoid" id="A0A152A0C5"/>
<evidence type="ECO:0000313" key="3">
    <source>
        <dbReference type="EMBL" id="KYQ99658.1"/>
    </source>
</evidence>
<evidence type="ECO:0000256" key="1">
    <source>
        <dbReference type="SAM" id="MobiDB-lite"/>
    </source>
</evidence>
<dbReference type="GO" id="GO:2001070">
    <property type="term" value="F:starch binding"/>
    <property type="evidence" value="ECO:0007669"/>
    <property type="project" value="InterPro"/>
</dbReference>
<dbReference type="InterPro" id="IPR013783">
    <property type="entry name" value="Ig-like_fold"/>
</dbReference>
<dbReference type="PANTHER" id="PTHR32518:SF3">
    <property type="entry name" value="4-ALPHA-GLUCANOTRANSFERASE"/>
    <property type="match status" value="1"/>
</dbReference>
<accession>A0A152A0C5</accession>
<feature type="compositionally biased region" description="Low complexity" evidence="1">
    <location>
        <begin position="136"/>
        <end position="146"/>
    </location>
</feature>
<protein>
    <recommendedName>
        <fullName evidence="2">CBM20 domain-containing protein</fullName>
    </recommendedName>
</protein>
<feature type="domain" description="CBM20" evidence="2">
    <location>
        <begin position="7"/>
        <end position="111"/>
    </location>
</feature>
<dbReference type="PROSITE" id="PS51166">
    <property type="entry name" value="CBM20"/>
    <property type="match status" value="1"/>
</dbReference>
<dbReference type="AlphaFoldDB" id="A0A152A0C5"/>
<keyword evidence="4" id="KW-1185">Reference proteome</keyword>
<proteinExistence type="predicted"/>
<dbReference type="Gene3D" id="2.60.40.10">
    <property type="entry name" value="Immunoglobulins"/>
    <property type="match status" value="1"/>
</dbReference>
<dbReference type="EMBL" id="LODT01000020">
    <property type="protein sequence ID" value="KYQ99658.1"/>
    <property type="molecule type" value="Genomic_DNA"/>
</dbReference>
<dbReference type="InterPro" id="IPR002044">
    <property type="entry name" value="CBM20"/>
</dbReference>
<gene>
    <name evidence="3" type="ORF">DLAC_03596</name>
</gene>
<reference evidence="3 4" key="1">
    <citation type="submission" date="2015-12" db="EMBL/GenBank/DDBJ databases">
        <title>Dictyostelia acquired genes for synthesis and detection of signals that induce cell-type specialization by lateral gene transfer from prokaryotes.</title>
        <authorList>
            <person name="Gloeckner G."/>
            <person name="Schaap P."/>
        </authorList>
    </citation>
    <scope>NUCLEOTIDE SEQUENCE [LARGE SCALE GENOMIC DNA]</scope>
    <source>
        <strain evidence="3 4">TK</strain>
    </source>
</reference>
<dbReference type="PANTHER" id="PTHR32518">
    <property type="match status" value="1"/>
</dbReference>
<dbReference type="SMART" id="SM01065">
    <property type="entry name" value="CBM_2"/>
    <property type="match status" value="1"/>
</dbReference>
<feature type="compositionally biased region" description="Basic and acidic residues" evidence="1">
    <location>
        <begin position="150"/>
        <end position="168"/>
    </location>
</feature>
<feature type="compositionally biased region" description="Polar residues" evidence="1">
    <location>
        <begin position="175"/>
        <end position="192"/>
    </location>
</feature>
<evidence type="ECO:0000313" key="4">
    <source>
        <dbReference type="Proteomes" id="UP000076078"/>
    </source>
</evidence>
<name>A0A152A0C5_TIELA</name>
<comment type="caution">
    <text evidence="3">The sequence shown here is derived from an EMBL/GenBank/DDBJ whole genome shotgun (WGS) entry which is preliminary data.</text>
</comment>
<dbReference type="OrthoDB" id="550577at2759"/>
<dbReference type="Proteomes" id="UP000076078">
    <property type="component" value="Unassembled WGS sequence"/>
</dbReference>
<feature type="region of interest" description="Disordered" evidence="1">
    <location>
        <begin position="134"/>
        <end position="192"/>
    </location>
</feature>
<dbReference type="SUPFAM" id="SSF49452">
    <property type="entry name" value="Starch-binding domain-like"/>
    <property type="match status" value="1"/>
</dbReference>